<dbReference type="PROSITE" id="PS50878">
    <property type="entry name" value="RT_POL"/>
    <property type="match status" value="1"/>
</dbReference>
<dbReference type="CDD" id="cd01650">
    <property type="entry name" value="RT_nLTR_like"/>
    <property type="match status" value="1"/>
</dbReference>
<dbReference type="Proteomes" id="UP001418222">
    <property type="component" value="Unassembled WGS sequence"/>
</dbReference>
<dbReference type="SUPFAM" id="SSF56219">
    <property type="entry name" value="DNase I-like"/>
    <property type="match status" value="1"/>
</dbReference>
<dbReference type="SUPFAM" id="SSF56672">
    <property type="entry name" value="DNA/RNA polymerases"/>
    <property type="match status" value="1"/>
</dbReference>
<sequence length="1294" mass="145603">MGGPWFVNGFLVGLNVWSRTFSPSSLSGLSSPLWVRLPCLPLIYWDKKNLGRIATMLGDPLWIDVVTSRWERAEFARVCRGAKKKATGTYLRELVMRHNPGLIGLFETKTDNLTRRDVDRLVGRNWDFFHHPAVGTAGGIAVLWRTGVVDFMVHEDDSQWIVGSARILGLPDWMVAFVYADTDPHVRRKIWEMLARGVALDAPTIIGGDFNCMLRPEDKKGGRPFIYSLGAREMEDALLANDLQELPYVGTHHTWCNNQPGAARVLVRLDRMFLNSAGLAHVPLASIRHLTRISLDHCPILLQLGSPNSDRRSRLFRFEDVWLSYPMCSKLVQRNWSRADLGSAAEVLKRKWSRTLRALSFWSKNKLQDLGALKSRLEAEVADLQVREGSATGISEDEYRTLISKAKELAATLGRLESWWKQRAKARWIKEGDANTKYFHSMASNQRRANRIVQLTYGEEDPVEDPDQIERAFMDFFSNKWTGETPDLSGWPALPQSQKVPLAAAALLAADISDEEIWAAIRDLKPNRSPGRDGMTASFLHSFWLTIKKEVCSALQEFFRTGLMPPEWKETLVVLIPKVPNAAQPDKFRLISLCQTIYKVAAKVLIRRLHPLLPSLVSPEQGAFVPGRSISHHCFLAQEIMHKFKVSTARSGFMAIKIDMAQAYDKMAWGTLQQVLLLFGLPVRFIHWILQCVMHPRFALLINGKQTSWIEATCGFRQGCPLSPYAFILCSELLSRALQLQGHSIGISLSPAGPRISHLLYADDILLVGAASLTALGAIRSTLGNYCKWTGQCINLSKSMVLFSKATPSWKADWIARSLGFQQVTEMLYLGVKLAMRKLRAADFSDLLIRIQSKVRAWGNRHLSLAGRATLITSALLPSTQFQLTHVEVPRSVSLSIDKIARFFLWQKDRNTRGMHYVDWHTVCLPTSHGGLGLHSLDKWRGPLRSRHAWDLLQPSASVFHSIVRHRYGDRLLRGPPRRGDSSVLCILHEGMTHLNPILHWRIADGASISVLEQTWLLDLDFARWPTFIDCCGLEGLMVADLLDDHGGWSLDCLRQLFGPELISLILQVPVDPELLQDTPTLLSCFSGRTVTGLAYAALFPPPSQDADWLKKLRLRPRERSFWWRLSLDAIPTRTWLAHRGMAIANNCPWGCFAPESRDHLLGECSCLQAVGTALQRWGLTLPRVSSWTDLVDSLSDSACSSTFTLFGFAVYHCWQARNARIHLHEYATPTLIATRVLESASRSATFPSQANWGTTRPSRPSSPLWCPPAWLAQDQLRRRSSSFSPSRGGDCGS</sequence>
<name>A0AAP0FTY3_9ASPA</name>
<evidence type="ECO:0000259" key="1">
    <source>
        <dbReference type="PROSITE" id="PS50878"/>
    </source>
</evidence>
<gene>
    <name evidence="2" type="ORF">KSP39_PZI023699</name>
</gene>
<dbReference type="InterPro" id="IPR026960">
    <property type="entry name" value="RVT-Znf"/>
</dbReference>
<keyword evidence="3" id="KW-1185">Reference proteome</keyword>
<evidence type="ECO:0000313" key="2">
    <source>
        <dbReference type="EMBL" id="KAK8914256.1"/>
    </source>
</evidence>
<proteinExistence type="predicted"/>
<dbReference type="EMBL" id="JBBWWQ010000021">
    <property type="protein sequence ID" value="KAK8914256.1"/>
    <property type="molecule type" value="Genomic_DNA"/>
</dbReference>
<dbReference type="InterPro" id="IPR036691">
    <property type="entry name" value="Endo/exonu/phosph_ase_sf"/>
</dbReference>
<evidence type="ECO:0000313" key="3">
    <source>
        <dbReference type="Proteomes" id="UP001418222"/>
    </source>
</evidence>
<dbReference type="InterPro" id="IPR000477">
    <property type="entry name" value="RT_dom"/>
</dbReference>
<dbReference type="Pfam" id="PF03372">
    <property type="entry name" value="Exo_endo_phos"/>
    <property type="match status" value="1"/>
</dbReference>
<dbReference type="InterPro" id="IPR005135">
    <property type="entry name" value="Endo/exonuclease/phosphatase"/>
</dbReference>
<organism evidence="2 3">
    <name type="scientific">Platanthera zijinensis</name>
    <dbReference type="NCBI Taxonomy" id="2320716"/>
    <lineage>
        <taxon>Eukaryota</taxon>
        <taxon>Viridiplantae</taxon>
        <taxon>Streptophyta</taxon>
        <taxon>Embryophyta</taxon>
        <taxon>Tracheophyta</taxon>
        <taxon>Spermatophyta</taxon>
        <taxon>Magnoliopsida</taxon>
        <taxon>Liliopsida</taxon>
        <taxon>Asparagales</taxon>
        <taxon>Orchidaceae</taxon>
        <taxon>Orchidoideae</taxon>
        <taxon>Orchideae</taxon>
        <taxon>Orchidinae</taxon>
        <taxon>Platanthera</taxon>
    </lineage>
</organism>
<protein>
    <recommendedName>
        <fullName evidence="1">Reverse transcriptase domain-containing protein</fullName>
    </recommendedName>
</protein>
<dbReference type="Gene3D" id="3.60.10.10">
    <property type="entry name" value="Endonuclease/exonuclease/phosphatase"/>
    <property type="match status" value="1"/>
</dbReference>
<dbReference type="Pfam" id="PF13966">
    <property type="entry name" value="zf-RVT"/>
    <property type="match status" value="1"/>
</dbReference>
<comment type="caution">
    <text evidence="2">The sequence shown here is derived from an EMBL/GenBank/DDBJ whole genome shotgun (WGS) entry which is preliminary data.</text>
</comment>
<dbReference type="InterPro" id="IPR043502">
    <property type="entry name" value="DNA/RNA_pol_sf"/>
</dbReference>
<dbReference type="GO" id="GO:0003824">
    <property type="term" value="F:catalytic activity"/>
    <property type="evidence" value="ECO:0007669"/>
    <property type="project" value="InterPro"/>
</dbReference>
<accession>A0AAP0FTY3</accession>
<feature type="domain" description="Reverse transcriptase" evidence="1">
    <location>
        <begin position="557"/>
        <end position="819"/>
    </location>
</feature>
<dbReference type="Pfam" id="PF00078">
    <property type="entry name" value="RVT_1"/>
    <property type="match status" value="1"/>
</dbReference>
<dbReference type="PANTHER" id="PTHR19446">
    <property type="entry name" value="REVERSE TRANSCRIPTASES"/>
    <property type="match status" value="1"/>
</dbReference>
<reference evidence="2 3" key="1">
    <citation type="journal article" date="2022" name="Nat. Plants">
        <title>Genomes of leafy and leafless Platanthera orchids illuminate the evolution of mycoheterotrophy.</title>
        <authorList>
            <person name="Li M.H."/>
            <person name="Liu K.W."/>
            <person name="Li Z."/>
            <person name="Lu H.C."/>
            <person name="Ye Q.L."/>
            <person name="Zhang D."/>
            <person name="Wang J.Y."/>
            <person name="Li Y.F."/>
            <person name="Zhong Z.M."/>
            <person name="Liu X."/>
            <person name="Yu X."/>
            <person name="Liu D.K."/>
            <person name="Tu X.D."/>
            <person name="Liu B."/>
            <person name="Hao Y."/>
            <person name="Liao X.Y."/>
            <person name="Jiang Y.T."/>
            <person name="Sun W.H."/>
            <person name="Chen J."/>
            <person name="Chen Y.Q."/>
            <person name="Ai Y."/>
            <person name="Zhai J.W."/>
            <person name="Wu S.S."/>
            <person name="Zhou Z."/>
            <person name="Hsiao Y.Y."/>
            <person name="Wu W.L."/>
            <person name="Chen Y.Y."/>
            <person name="Lin Y.F."/>
            <person name="Hsu J.L."/>
            <person name="Li C.Y."/>
            <person name="Wang Z.W."/>
            <person name="Zhao X."/>
            <person name="Zhong W.Y."/>
            <person name="Ma X.K."/>
            <person name="Ma L."/>
            <person name="Huang J."/>
            <person name="Chen G.Z."/>
            <person name="Huang M.Z."/>
            <person name="Huang L."/>
            <person name="Peng D.H."/>
            <person name="Luo Y.B."/>
            <person name="Zou S.Q."/>
            <person name="Chen S.P."/>
            <person name="Lan S."/>
            <person name="Tsai W.C."/>
            <person name="Van de Peer Y."/>
            <person name="Liu Z.J."/>
        </authorList>
    </citation>
    <scope>NUCLEOTIDE SEQUENCE [LARGE SCALE GENOMIC DNA]</scope>
    <source>
        <strain evidence="2">Lor287</strain>
    </source>
</reference>